<evidence type="ECO:0000259" key="2">
    <source>
        <dbReference type="Pfam" id="PF00535"/>
    </source>
</evidence>
<dbReference type="SUPFAM" id="SSF53448">
    <property type="entry name" value="Nucleotide-diphospho-sugar transferases"/>
    <property type="match status" value="1"/>
</dbReference>
<dbReference type="CDD" id="cd02525">
    <property type="entry name" value="Succinoglycan_BP_ExoA"/>
    <property type="match status" value="1"/>
</dbReference>
<dbReference type="EMBL" id="CAEZSK010000060">
    <property type="protein sequence ID" value="CAB4539716.1"/>
    <property type="molecule type" value="Genomic_DNA"/>
</dbReference>
<feature type="transmembrane region" description="Helical" evidence="1">
    <location>
        <begin position="302"/>
        <end position="321"/>
    </location>
</feature>
<sequence length="327" mass="35701">MSTSMGELSASPAISVILPVLNEEPHLKESISAILSQDYQGIFEVILALGPSKDRTDEIAKNLAASDNRIKLVANPTGKTAAGLNLAIAASQSEVIVRVDGHAKIPSNYLSLAVEILRKTGSVNVGGVMAAEGITQFEKAVARAMRSPLGVGASRFHTGGDAGEVDTVYLGVFLREAIISAGGFDERYTRAQDWELNHRLRKNGGKIYFDPRLHVTYRPRPNLRKLAKQYFQYGTWRRVVSRSHSGTINLRYLAPPFTLLGTLTSLVCGLFIHPIFYIPAAVYGTFVLISSLLIAKSPREYISLLAIIPTMHFTWGAGFITSTKTLR</sequence>
<dbReference type="InterPro" id="IPR001173">
    <property type="entry name" value="Glyco_trans_2-like"/>
</dbReference>
<name>A0A6J6BL78_9ZZZZ</name>
<dbReference type="PANTHER" id="PTHR43685">
    <property type="entry name" value="GLYCOSYLTRANSFERASE"/>
    <property type="match status" value="1"/>
</dbReference>
<accession>A0A6J6BL78</accession>
<dbReference type="InterPro" id="IPR029044">
    <property type="entry name" value="Nucleotide-diphossugar_trans"/>
</dbReference>
<dbReference type="Gene3D" id="3.90.550.10">
    <property type="entry name" value="Spore Coat Polysaccharide Biosynthesis Protein SpsA, Chain A"/>
    <property type="match status" value="1"/>
</dbReference>
<reference evidence="3" key="1">
    <citation type="submission" date="2020-05" db="EMBL/GenBank/DDBJ databases">
        <authorList>
            <person name="Chiriac C."/>
            <person name="Salcher M."/>
            <person name="Ghai R."/>
            <person name="Kavagutti S V."/>
        </authorList>
    </citation>
    <scope>NUCLEOTIDE SEQUENCE</scope>
</reference>
<organism evidence="3">
    <name type="scientific">freshwater metagenome</name>
    <dbReference type="NCBI Taxonomy" id="449393"/>
    <lineage>
        <taxon>unclassified sequences</taxon>
        <taxon>metagenomes</taxon>
        <taxon>ecological metagenomes</taxon>
    </lineage>
</organism>
<proteinExistence type="predicted"/>
<dbReference type="InterPro" id="IPR050834">
    <property type="entry name" value="Glycosyltransf_2"/>
</dbReference>
<gene>
    <name evidence="3" type="ORF">UFOPK1419_00553</name>
</gene>
<feature type="transmembrane region" description="Helical" evidence="1">
    <location>
        <begin position="278"/>
        <end position="295"/>
    </location>
</feature>
<feature type="domain" description="Glycosyltransferase 2-like" evidence="2">
    <location>
        <begin position="15"/>
        <end position="144"/>
    </location>
</feature>
<protein>
    <submittedName>
        <fullName evidence="3">Unannotated protein</fullName>
    </submittedName>
</protein>
<keyword evidence="1" id="KW-0472">Membrane</keyword>
<keyword evidence="1" id="KW-1133">Transmembrane helix</keyword>
<dbReference type="PANTHER" id="PTHR43685:SF3">
    <property type="entry name" value="SLR2126 PROTEIN"/>
    <property type="match status" value="1"/>
</dbReference>
<evidence type="ECO:0000256" key="1">
    <source>
        <dbReference type="SAM" id="Phobius"/>
    </source>
</evidence>
<dbReference type="Pfam" id="PF00535">
    <property type="entry name" value="Glycos_transf_2"/>
    <property type="match status" value="1"/>
</dbReference>
<dbReference type="AlphaFoldDB" id="A0A6J6BL78"/>
<evidence type="ECO:0000313" key="3">
    <source>
        <dbReference type="EMBL" id="CAB4539716.1"/>
    </source>
</evidence>
<keyword evidence="1" id="KW-0812">Transmembrane</keyword>